<evidence type="ECO:0000256" key="15">
    <source>
        <dbReference type="ARBA" id="ARBA00075294"/>
    </source>
</evidence>
<feature type="compositionally biased region" description="Polar residues" evidence="18">
    <location>
        <begin position="509"/>
        <end position="519"/>
    </location>
</feature>
<feature type="compositionally biased region" description="Low complexity" evidence="18">
    <location>
        <begin position="310"/>
        <end position="319"/>
    </location>
</feature>
<feature type="compositionally biased region" description="Basic residues" evidence="18">
    <location>
        <begin position="719"/>
        <end position="728"/>
    </location>
</feature>
<dbReference type="Pfam" id="PF26544">
    <property type="entry name" value="Mdm12"/>
    <property type="match status" value="1"/>
</dbReference>
<dbReference type="EC" id="2.7.1.150" evidence="3"/>
<feature type="region of interest" description="Disordered" evidence="18">
    <location>
        <begin position="1597"/>
        <end position="1658"/>
    </location>
</feature>
<comment type="catalytic activity">
    <reaction evidence="1">
        <text>a 1,2-diacyl-sn-glycero-3-phospho-(1D-myo-inositol-3-phosphate) + ATP = a 1,2-diacyl-sn-glycero-3-phospho-(1D-myo-inositol-3,5-bisphosphate) + ADP + H(+)</text>
        <dbReference type="Rhea" id="RHEA:13609"/>
        <dbReference type="ChEBI" id="CHEBI:15378"/>
        <dbReference type="ChEBI" id="CHEBI:30616"/>
        <dbReference type="ChEBI" id="CHEBI:57923"/>
        <dbReference type="ChEBI" id="CHEBI:58088"/>
        <dbReference type="ChEBI" id="CHEBI:456216"/>
        <dbReference type="EC" id="2.7.1.150"/>
    </reaction>
</comment>
<dbReference type="FunFam" id="3.30.810.10:FF:000001">
    <property type="entry name" value="1-phosphatidylinositol 3-phosphate 5-kinase FAB1"/>
    <property type="match status" value="1"/>
</dbReference>
<dbReference type="CDD" id="cd17300">
    <property type="entry name" value="PIPKc_PIKfyve"/>
    <property type="match status" value="1"/>
</dbReference>
<feature type="compositionally biased region" description="Polar residues" evidence="18">
    <location>
        <begin position="1094"/>
        <end position="1112"/>
    </location>
</feature>
<comment type="caution">
    <text evidence="22">The sequence shown here is derived from an EMBL/GenBank/DDBJ whole genome shotgun (WGS) entry which is preliminary data.</text>
</comment>
<dbReference type="Gene3D" id="3.30.800.10">
    <property type="entry name" value="Phosphatidylinositol Phosphate Kinase II Beta"/>
    <property type="match status" value="1"/>
</dbReference>
<reference evidence="22 23" key="1">
    <citation type="submission" date="2016-03" db="EMBL/GenBank/DDBJ databases">
        <title>Fine-scale spatial genetic structure of a fungal parasite of coffee scale insects.</title>
        <authorList>
            <person name="Jackson D."/>
            <person name="Zemenick K.A."/>
            <person name="Malloure B."/>
            <person name="Quandt C.A."/>
            <person name="James T.Y."/>
        </authorList>
    </citation>
    <scope>NUCLEOTIDE SEQUENCE [LARGE SCALE GENOMIC DNA]</scope>
    <source>
        <strain evidence="22 23">UM487</strain>
    </source>
</reference>
<feature type="compositionally biased region" description="Basic residues" evidence="18">
    <location>
        <begin position="590"/>
        <end position="600"/>
    </location>
</feature>
<feature type="compositionally biased region" description="Basic and acidic residues" evidence="18">
    <location>
        <begin position="1649"/>
        <end position="1658"/>
    </location>
</feature>
<evidence type="ECO:0000256" key="17">
    <source>
        <dbReference type="PROSITE-ProRule" id="PRU00781"/>
    </source>
</evidence>
<dbReference type="Gene3D" id="3.50.7.10">
    <property type="entry name" value="GroEL"/>
    <property type="match status" value="1"/>
</dbReference>
<evidence type="ECO:0000256" key="9">
    <source>
        <dbReference type="ARBA" id="ARBA00022777"/>
    </source>
</evidence>
<feature type="domain" description="SMP-LTD" evidence="21">
    <location>
        <begin position="2412"/>
        <end position="2570"/>
    </location>
</feature>
<keyword evidence="11 17" id="KW-0067">ATP-binding</keyword>
<dbReference type="GO" id="GO:0046854">
    <property type="term" value="P:phosphatidylinositol phosphate biosynthetic process"/>
    <property type="evidence" value="ECO:0007669"/>
    <property type="project" value="TreeGrafter"/>
</dbReference>
<dbReference type="InterPro" id="IPR027483">
    <property type="entry name" value="PInositol-4-P-4/5-kinase_C_sf"/>
</dbReference>
<keyword evidence="7 17" id="KW-0547">Nucleotide-binding</keyword>
<proteinExistence type="predicted"/>
<dbReference type="FunFam" id="3.30.800.10:FF:000005">
    <property type="entry name" value="1-phosphatidylinositol-3-phosphate 5-kinase (Fab1)"/>
    <property type="match status" value="1"/>
</dbReference>
<evidence type="ECO:0000256" key="18">
    <source>
        <dbReference type="SAM" id="MobiDB-lite"/>
    </source>
</evidence>
<evidence type="ECO:0000256" key="5">
    <source>
        <dbReference type="ARBA" id="ARBA00022679"/>
    </source>
</evidence>
<name>A0A179II77_CORDF</name>
<evidence type="ECO:0000256" key="7">
    <source>
        <dbReference type="ARBA" id="ARBA00022741"/>
    </source>
</evidence>
<accession>A0A179II77</accession>
<sequence>MASSTTAKAPGSPASNRGSPFSRRNRRDSITSVSVNSVIDKEQMSNTLDRIHNSASQSDALTTFNDFALPPRASPAAEGKASTGDLVHHGLSGLYTRFREAVGAVSPTKTTSRDDDTTIETASKRTSLSGSHISKNSVSSLNRSDSAITTVPESVQPIPIAETPSSNASVSGESRSLQPPSSRGSAGLTTGPKPTSSSGRPTLASKPKASSTLDPATGSATVHSISQRDASRSTIRTEDSGGLDSRRSLGRSETHHSLPTLDIAHYGATEGRLPPIAKTDDASSYDGSIDAPIISPRLQMTSAAANHMRSPSASSSMLSPDHLRRKPAVIDRISRSRSTVYSVSRDSSLDRTGAQHSPVEMSGSDSNHHEAPGHRSGHAHFVSGNARAHGTTTTREAASNHMSAQLDRMGRHVLSKDFWMKDDTVKECYLCQAPFSAFRRKHHCRTCGCIFDSKCTKLVSGDKFGVQGTLRVCKRCLEARNRRLDGSASDESGDEQSFMPRIFGPSLSKPGQSSPSQPNRDSDSAPTAPEAFSGQRPSVTPMMAIPATRWVHESNRNSAVLEIGLPQLSRPGSSRSLKSLTNARPQSSAGHKRHHSKHGFLGRLKGAPEERAPFRKGIDDDTPKKSKFPAFHDDNIIDPELADFMSDDSSGDEQVSIFATMSTPDMHSAGFEQEKSNLSPFTNTGRKHRHRPGEKSISGVSHFSRGAADETSAPTSVFNHRRSNRRRNMSNVSGGAHHAPSPRPKSAIYKAPTGSTDALVPDENGDLAMRSSHRDSVPFNLPSNTDLNNSSLKHIDKLLHQLLDEAEVTEPEAWQKSLVPILLQCTDDVSPNVIKGEDMDIRHYVKLKKIPGGRPRDTSYVSGVVFTKNLALKSMPRRIVNPRILLVTFPIEYQRHQQHFMSLQPVIEGEREYLRIVVQRLAKLSPQVVLCEKGVSGIALQLFAELNISVAYNVKHTVIEAVARCAEADILSSLDRLALPVSTGRCSSFEVKTYVNNSFVRGKKSYIFLAGCRPDLGCTISLRGADSVTLSKIKYIVEFMSYVVYNLRLESSLLRDESIEPDEGDTSLSNSYVMNESFKTSSSADDGKQAVRVASQQDSTKNEQQPQATTNADLDGAADVGQSNEERPKLPSLHESQDSGTGDPPVPDDVPMPTFYSDMVAKYETKILSASPYVRFTQPHVLMRAREQERRLLYLRRLRDQTVIDEQDELITGRAKFQLIKPEMIEKIGQKAPKQILEILHAMHDAEYDKALFNYQTGTRQWEAYIQGNLDLFDPYSHQNIVVLYSEICTETKIPCTEPSLVAINFYDEQHVYTGMDPDCTLGQYIQDLAETKDAVCDANGCDRKLIEHHRTYVHDQYRITVFVENAPPEVTRHPSLGDGITMWTYCKTCKKDSEEVPMSDATYKYSFGKYLELLYWGRGLRIKHGIDCPHDHSRDHVRYFSFSNARIRIHWDPVDLLEIVVPRARITWKVQNDLKLKNEIFTRMEERWRKFMSSVKARLQSIRIDSVLPEKAELCKAEVEVLTKKMQGELPVMLRKLEDVYVNSKYYEIVPFNGLVREMLEVAGEWDQAFAKFEADFLGDKDMRQLTMMQLKKMFTDESKESLPNPEETMNSATDSDDRPSQGFSEIDEKSTQPTEYTDMDGSLLRTSDAKDNGECHEKVEIPAESAIERVEALDLAGVESIISGPSQSPNKALTEASRTEGVESVNSTRTVLPSVTQDSTPNPVGDGQSLTEKVDRMRREQARKASEDALNSKEDESGIQRSSPAIVRAVSHPQRIPRVGQAPGISSNTGDQVEIAAEPQAEGSVKVDKRLSERLGLSALKQRGKSATSGIPRLVTKKKDKESKVSTLTRHFEQISREFEKERIRDKKKRAASLRYPRALLPRTSTRVTIQVYDDLDAAFEEPAVADATGERKLEQAPNTTQLAENTDVGKDDRLTESPTAIDPAPKALDQISVAGTDETATGKENHQDSDDEERASDTEPSVSDEFLPDIKEIADSTQEIPLELPKHQKNTLMKYLTKFWAERSASGWSALDYPINPTDHIFVDSNVIVREDEPSSVIALALNSEDYKSKLELIRREPQEMTQDKLYDDNTQPKSKPASEHLERHSDASELEKSLLRITGTHLKYQFKEGAAVMTCKIFYAEQFDALRRKCGIAGRIVESLSRCMKWDSRGGKTRSVFLKTLDDRLVLKSLSPIETSAFLNFAPGYFSIMAEALFHDLPSVIAKMLGFFQVIIKNPITGTDVKLDLILMENLFYDRSPTRIFDLKGSMRNRKIQSTGEQNEVLLDENMVEYIYESPLFAREHSKKLLRASVWNDTLFLARQDVMDYSLMIAVDEARKELVVGIIDCIRTYTWDKKLESWIKDRGFAGGGRNRPTVTSPKEYKSRFREAMASVARSTHHDSLQLRRSILMSIELNWETLTSGPDGDALAERIRGFIHDKFQSVPLPRFIKSVTVHGFDFGSIPPTLELKDIADPLPDFYEQELEDDESDDEADVEDEHSHTHHHHGDHQASRQQRQTSRTRPADLKTAIRNEFSHHHYDLGSPFMGMSTPGLLGGPGLSYHLHGHLGT</sequence>
<feature type="region of interest" description="Disordered" evidence="18">
    <location>
        <begin position="271"/>
        <end position="290"/>
    </location>
</feature>
<organism evidence="22 23">
    <name type="scientific">Cordyceps confragosa</name>
    <name type="common">Lecanicillium lecanii</name>
    <dbReference type="NCBI Taxonomy" id="2714763"/>
    <lineage>
        <taxon>Eukaryota</taxon>
        <taxon>Fungi</taxon>
        <taxon>Dikarya</taxon>
        <taxon>Ascomycota</taxon>
        <taxon>Pezizomycotina</taxon>
        <taxon>Sordariomycetes</taxon>
        <taxon>Hypocreomycetidae</taxon>
        <taxon>Hypocreales</taxon>
        <taxon>Cordycipitaceae</taxon>
        <taxon>Akanthomyces</taxon>
    </lineage>
</organism>
<feature type="region of interest" description="Disordered" evidence="18">
    <location>
        <begin position="484"/>
        <end position="541"/>
    </location>
</feature>
<dbReference type="GO" id="GO:0006869">
    <property type="term" value="P:lipid transport"/>
    <property type="evidence" value="ECO:0007669"/>
    <property type="project" value="UniProtKB-KW"/>
</dbReference>
<evidence type="ECO:0000256" key="10">
    <source>
        <dbReference type="ARBA" id="ARBA00022833"/>
    </source>
</evidence>
<dbReference type="InterPro" id="IPR031468">
    <property type="entry name" value="SMP_LBD"/>
</dbReference>
<feature type="compositionally biased region" description="Low complexity" evidence="18">
    <location>
        <begin position="336"/>
        <end position="346"/>
    </location>
</feature>
<dbReference type="FunFam" id="3.50.7.10:FF:000007">
    <property type="entry name" value="1-phosphatidylinositol 3-phosphate 5-kinase isoform X1"/>
    <property type="match status" value="1"/>
</dbReference>
<feature type="region of interest" description="Disordered" evidence="18">
    <location>
        <begin position="104"/>
        <end position="266"/>
    </location>
</feature>
<dbReference type="Pfam" id="PF01363">
    <property type="entry name" value="FYVE"/>
    <property type="match status" value="1"/>
</dbReference>
<feature type="compositionally biased region" description="Polar residues" evidence="18">
    <location>
        <begin position="1706"/>
        <end position="1724"/>
    </location>
</feature>
<dbReference type="GO" id="GO:0000329">
    <property type="term" value="C:fungal-type vacuole membrane"/>
    <property type="evidence" value="ECO:0007669"/>
    <property type="project" value="TreeGrafter"/>
</dbReference>
<dbReference type="Pfam" id="PF00118">
    <property type="entry name" value="Cpn60_TCP1"/>
    <property type="match status" value="1"/>
</dbReference>
<dbReference type="InterPro" id="IPR044769">
    <property type="entry name" value="PIKfyve_PIPKc"/>
</dbReference>
<dbReference type="InterPro" id="IPR027532">
    <property type="entry name" value="Mdm12"/>
</dbReference>
<dbReference type="SMART" id="SM00064">
    <property type="entry name" value="FYVE"/>
    <property type="match status" value="1"/>
</dbReference>
<dbReference type="InterPro" id="IPR013083">
    <property type="entry name" value="Znf_RING/FYVE/PHD"/>
</dbReference>
<feature type="region of interest" description="Disordered" evidence="18">
    <location>
        <begin position="675"/>
        <end position="749"/>
    </location>
</feature>
<evidence type="ECO:0000256" key="8">
    <source>
        <dbReference type="ARBA" id="ARBA00022771"/>
    </source>
</evidence>
<evidence type="ECO:0000256" key="4">
    <source>
        <dbReference type="ARBA" id="ARBA00022448"/>
    </source>
</evidence>
<feature type="compositionally biased region" description="Acidic residues" evidence="18">
    <location>
        <begin position="2484"/>
        <end position="2498"/>
    </location>
</feature>
<feature type="region of interest" description="Disordered" evidence="18">
    <location>
        <begin position="564"/>
        <end position="632"/>
    </location>
</feature>
<keyword evidence="5 17" id="KW-0808">Transferase</keyword>
<dbReference type="GO" id="GO:0000285">
    <property type="term" value="F:1-phosphatidylinositol-3-phosphate 5-kinase activity"/>
    <property type="evidence" value="ECO:0007669"/>
    <property type="project" value="UniProtKB-EC"/>
</dbReference>
<feature type="compositionally biased region" description="Polar residues" evidence="18">
    <location>
        <begin position="163"/>
        <end position="200"/>
    </location>
</feature>
<feature type="compositionally biased region" description="Polar residues" evidence="18">
    <location>
        <begin position="1"/>
        <end position="19"/>
    </location>
</feature>
<feature type="compositionally biased region" description="Polar residues" evidence="18">
    <location>
        <begin position="119"/>
        <end position="153"/>
    </location>
</feature>
<feature type="domain" description="FYVE-type" evidence="19">
    <location>
        <begin position="422"/>
        <end position="481"/>
    </location>
</feature>
<feature type="region of interest" description="Disordered" evidence="18">
    <location>
        <begin position="1683"/>
        <end position="1791"/>
    </location>
</feature>
<dbReference type="SUPFAM" id="SSF52029">
    <property type="entry name" value="GroEL apical domain-like"/>
    <property type="match status" value="1"/>
</dbReference>
<dbReference type="InterPro" id="IPR011011">
    <property type="entry name" value="Znf_FYVE_PHD"/>
</dbReference>
<evidence type="ECO:0000256" key="3">
    <source>
        <dbReference type="ARBA" id="ARBA00012009"/>
    </source>
</evidence>
<feature type="region of interest" description="Disordered" evidence="18">
    <location>
        <begin position="1078"/>
        <end position="1153"/>
    </location>
</feature>
<dbReference type="Pfam" id="PF01504">
    <property type="entry name" value="PIP5K"/>
    <property type="match status" value="2"/>
</dbReference>
<dbReference type="InterPro" id="IPR002423">
    <property type="entry name" value="Cpn60/GroEL/TCP-1"/>
</dbReference>
<dbReference type="PROSITE" id="PS51847">
    <property type="entry name" value="SMP"/>
    <property type="match status" value="1"/>
</dbReference>
<dbReference type="InterPro" id="IPR027484">
    <property type="entry name" value="PInositol-4-P-5-kinase_N"/>
</dbReference>
<feature type="compositionally biased region" description="Polar residues" evidence="18">
    <location>
        <begin position="570"/>
        <end position="589"/>
    </location>
</feature>
<dbReference type="PROSITE" id="PS51455">
    <property type="entry name" value="PIPK"/>
    <property type="match status" value="1"/>
</dbReference>
<feature type="region of interest" description="Disordered" evidence="18">
    <location>
        <begin position="303"/>
        <end position="381"/>
    </location>
</feature>
<feature type="compositionally biased region" description="Low complexity" evidence="18">
    <location>
        <begin position="2513"/>
        <end position="2522"/>
    </location>
</feature>
<dbReference type="OrthoDB" id="158357at2759"/>
<keyword evidence="23" id="KW-1185">Reference proteome</keyword>
<dbReference type="FunFam" id="3.30.40.10:FF:000283">
    <property type="entry name" value="1-phosphatidylinositol-3-phosphate 5-kinase (Fab1)"/>
    <property type="match status" value="1"/>
</dbReference>
<evidence type="ECO:0000256" key="12">
    <source>
        <dbReference type="ARBA" id="ARBA00023055"/>
    </source>
</evidence>
<dbReference type="PANTHER" id="PTHR45748:SF7">
    <property type="entry name" value="1-PHOSPHATIDYLINOSITOL 3-PHOSPHATE 5-KINASE-RELATED"/>
    <property type="match status" value="1"/>
</dbReference>
<feature type="region of interest" description="Disordered" evidence="18">
    <location>
        <begin position="2084"/>
        <end position="2110"/>
    </location>
</feature>
<evidence type="ECO:0000256" key="1">
    <source>
        <dbReference type="ARBA" id="ARBA00000768"/>
    </source>
</evidence>
<dbReference type="Gene3D" id="3.30.40.10">
    <property type="entry name" value="Zinc/RING finger domain, C3HC4 (zinc finger)"/>
    <property type="match status" value="1"/>
</dbReference>
<comment type="subcellular location">
    <subcellularLocation>
        <location evidence="2">Membrane</location>
    </subcellularLocation>
</comment>
<evidence type="ECO:0000256" key="2">
    <source>
        <dbReference type="ARBA" id="ARBA00004370"/>
    </source>
</evidence>
<feature type="compositionally biased region" description="Polar residues" evidence="18">
    <location>
        <begin position="44"/>
        <end position="53"/>
    </location>
</feature>
<feature type="region of interest" description="Disordered" evidence="18">
    <location>
        <begin position="1"/>
        <end position="53"/>
    </location>
</feature>
<dbReference type="InterPro" id="IPR017455">
    <property type="entry name" value="Znf_FYVE-rel"/>
</dbReference>
<protein>
    <recommendedName>
        <fullName evidence="3">1-phosphatidylinositol-3-phosphate 5-kinase</fullName>
        <ecNumber evidence="3">2.7.1.150</ecNumber>
    </recommendedName>
    <alternativeName>
        <fullName evidence="15">Type III PIP kinase</fullName>
    </alternativeName>
</protein>
<dbReference type="InterPro" id="IPR002498">
    <property type="entry name" value="PInositol-4-P-4/5-kinase_core"/>
</dbReference>
<dbReference type="GO" id="GO:0008289">
    <property type="term" value="F:lipid binding"/>
    <property type="evidence" value="ECO:0007669"/>
    <property type="project" value="UniProtKB-KW"/>
</dbReference>
<feature type="non-terminal residue" evidence="22">
    <location>
        <position position="2570"/>
    </location>
</feature>
<evidence type="ECO:0000256" key="6">
    <source>
        <dbReference type="ARBA" id="ARBA00022723"/>
    </source>
</evidence>
<dbReference type="GO" id="GO:0005524">
    <property type="term" value="F:ATP binding"/>
    <property type="evidence" value="ECO:0007669"/>
    <property type="project" value="UniProtKB-UniRule"/>
</dbReference>
<evidence type="ECO:0000259" key="20">
    <source>
        <dbReference type="PROSITE" id="PS51455"/>
    </source>
</evidence>
<evidence type="ECO:0000256" key="14">
    <source>
        <dbReference type="ARBA" id="ARBA00023136"/>
    </source>
</evidence>
<feature type="region of interest" description="Disordered" evidence="18">
    <location>
        <begin position="1909"/>
        <end position="1991"/>
    </location>
</feature>
<keyword evidence="12" id="KW-0445">Lipid transport</keyword>
<feature type="domain" description="PIPK" evidence="20">
    <location>
        <begin position="2066"/>
        <end position="2396"/>
    </location>
</feature>
<evidence type="ECO:0000256" key="13">
    <source>
        <dbReference type="ARBA" id="ARBA00023121"/>
    </source>
</evidence>
<keyword evidence="13" id="KW-0446">Lipid-binding</keyword>
<keyword evidence="6" id="KW-0479">Metal-binding</keyword>
<dbReference type="PROSITE" id="PS50178">
    <property type="entry name" value="ZF_FYVE"/>
    <property type="match status" value="1"/>
</dbReference>
<evidence type="ECO:0000256" key="11">
    <source>
        <dbReference type="ARBA" id="ARBA00022840"/>
    </source>
</evidence>
<evidence type="ECO:0000259" key="21">
    <source>
        <dbReference type="PROSITE" id="PS51847"/>
    </source>
</evidence>
<feature type="region of interest" description="Disordered" evidence="18">
    <location>
        <begin position="2484"/>
        <end position="2524"/>
    </location>
</feature>
<keyword evidence="14" id="KW-0472">Membrane</keyword>
<dbReference type="EMBL" id="LUKN01000884">
    <property type="protein sequence ID" value="OAR02045.1"/>
    <property type="molecule type" value="Genomic_DNA"/>
</dbReference>
<dbReference type="OMA" id="QSVWNDT"/>
<feature type="compositionally biased region" description="Basic and acidic residues" evidence="18">
    <location>
        <begin position="606"/>
        <end position="632"/>
    </location>
</feature>
<dbReference type="Gene3D" id="3.30.810.10">
    <property type="entry name" value="2-Layer Sandwich"/>
    <property type="match status" value="1"/>
</dbReference>
<keyword evidence="9 17" id="KW-0418">Kinase</keyword>
<dbReference type="CDD" id="cd03334">
    <property type="entry name" value="Fab1_TCP"/>
    <property type="match status" value="1"/>
</dbReference>
<keyword evidence="8 16" id="KW-0863">Zinc-finger</keyword>
<dbReference type="GO" id="GO:0008270">
    <property type="term" value="F:zinc ion binding"/>
    <property type="evidence" value="ECO:0007669"/>
    <property type="project" value="UniProtKB-KW"/>
</dbReference>
<dbReference type="InterPro" id="IPR027409">
    <property type="entry name" value="GroEL-like_apical_dom_sf"/>
</dbReference>
<keyword evidence="10" id="KW-0862">Zinc</keyword>
<evidence type="ECO:0000259" key="19">
    <source>
        <dbReference type="PROSITE" id="PS50178"/>
    </source>
</evidence>
<feature type="compositionally biased region" description="Basic and acidic residues" evidence="18">
    <location>
        <begin position="1734"/>
        <end position="1760"/>
    </location>
</feature>
<dbReference type="SUPFAM" id="SSF57903">
    <property type="entry name" value="FYVE/PHD zinc finger"/>
    <property type="match status" value="1"/>
</dbReference>
<evidence type="ECO:0000313" key="23">
    <source>
        <dbReference type="Proteomes" id="UP000243081"/>
    </source>
</evidence>
<dbReference type="SMART" id="SM00330">
    <property type="entry name" value="PIPKc"/>
    <property type="match status" value="1"/>
</dbReference>
<dbReference type="SUPFAM" id="SSF56104">
    <property type="entry name" value="SAICAR synthase-like"/>
    <property type="match status" value="1"/>
</dbReference>
<dbReference type="PANTHER" id="PTHR45748">
    <property type="entry name" value="1-PHOSPHATIDYLINOSITOL 3-PHOSPHATE 5-KINASE-RELATED"/>
    <property type="match status" value="1"/>
</dbReference>
<dbReference type="GO" id="GO:0010008">
    <property type="term" value="C:endosome membrane"/>
    <property type="evidence" value="ECO:0007669"/>
    <property type="project" value="TreeGrafter"/>
</dbReference>
<dbReference type="Proteomes" id="UP000243081">
    <property type="component" value="Unassembled WGS sequence"/>
</dbReference>
<feature type="compositionally biased region" description="Polar residues" evidence="18">
    <location>
        <begin position="208"/>
        <end position="228"/>
    </location>
</feature>
<feature type="compositionally biased region" description="Basic and acidic residues" evidence="18">
    <location>
        <begin position="2100"/>
        <end position="2110"/>
    </location>
</feature>
<keyword evidence="4" id="KW-0813">Transport</keyword>
<dbReference type="InterPro" id="IPR000306">
    <property type="entry name" value="Znf_FYVE"/>
</dbReference>
<evidence type="ECO:0000313" key="22">
    <source>
        <dbReference type="EMBL" id="OAR02045.1"/>
    </source>
</evidence>
<evidence type="ECO:0000256" key="16">
    <source>
        <dbReference type="PROSITE-ProRule" id="PRU00091"/>
    </source>
</evidence>
<gene>
    <name evidence="22" type="ORF">LLEC1_05757</name>
</gene>
<feature type="compositionally biased region" description="Basic and acidic residues" evidence="18">
    <location>
        <begin position="229"/>
        <end position="256"/>
    </location>
</feature>